<keyword evidence="1" id="KW-0812">Transmembrane</keyword>
<reference evidence="2 3" key="1">
    <citation type="submission" date="2020-03" db="EMBL/GenBank/DDBJ databases">
        <title>Genomic Encyclopedia of Type Strains, Phase IV (KMG-IV): sequencing the most valuable type-strain genomes for metagenomic binning, comparative biology and taxonomic classification.</title>
        <authorList>
            <person name="Goeker M."/>
        </authorList>
    </citation>
    <scope>NUCLEOTIDE SEQUENCE [LARGE SCALE GENOMIC DNA]</scope>
    <source>
        <strain evidence="2 3">DSM 4733</strain>
    </source>
</reference>
<dbReference type="RefSeq" id="WP_167299644.1">
    <property type="nucleotide sequence ID" value="NZ_JAASQV010000002.1"/>
</dbReference>
<organism evidence="2 3">
    <name type="scientific">Sphingomonas leidyi</name>
    <dbReference type="NCBI Taxonomy" id="68569"/>
    <lineage>
        <taxon>Bacteria</taxon>
        <taxon>Pseudomonadati</taxon>
        <taxon>Pseudomonadota</taxon>
        <taxon>Alphaproteobacteria</taxon>
        <taxon>Sphingomonadales</taxon>
        <taxon>Sphingomonadaceae</taxon>
        <taxon>Sphingomonas</taxon>
    </lineage>
</organism>
<proteinExistence type="predicted"/>
<keyword evidence="3" id="KW-1185">Reference proteome</keyword>
<accession>A0A7X5V0A9</accession>
<sequence length="235" mass="24455">MSDSPGPRLPLAARPPFVGGLLVGALAVVGAGIVILAVVLVGGVMLTRGRGNADAPAQVEAKAAKEVFAVAAVNPLHGTNAQEIVIATDSSIRRGDAGSYSGGGAPDERNVILLDKASGASRKLLPDNGRRIVSREYLPAMAGAGEEGVDTQKAPLAYYVFRVRAADGTGQDVLVGNLATGRQAYLLAGVDGIDKAWMQSPTRLALLMRQGRKLQYRAIEIPDLKVVVARPVEID</sequence>
<evidence type="ECO:0000256" key="1">
    <source>
        <dbReference type="SAM" id="Phobius"/>
    </source>
</evidence>
<dbReference type="Proteomes" id="UP000564677">
    <property type="component" value="Unassembled WGS sequence"/>
</dbReference>
<gene>
    <name evidence="2" type="ORF">FHR20_002177</name>
</gene>
<keyword evidence="1" id="KW-0472">Membrane</keyword>
<comment type="caution">
    <text evidence="2">The sequence shown here is derived from an EMBL/GenBank/DDBJ whole genome shotgun (WGS) entry which is preliminary data.</text>
</comment>
<feature type="transmembrane region" description="Helical" evidence="1">
    <location>
        <begin position="20"/>
        <end position="46"/>
    </location>
</feature>
<name>A0A7X5V0A9_9SPHN</name>
<dbReference type="AlphaFoldDB" id="A0A7X5V0A9"/>
<evidence type="ECO:0000313" key="3">
    <source>
        <dbReference type="Proteomes" id="UP000564677"/>
    </source>
</evidence>
<evidence type="ECO:0000313" key="2">
    <source>
        <dbReference type="EMBL" id="NIJ65215.1"/>
    </source>
</evidence>
<protein>
    <submittedName>
        <fullName evidence="2">Uncharacterized protein</fullName>
    </submittedName>
</protein>
<dbReference type="EMBL" id="JAASQV010000002">
    <property type="protein sequence ID" value="NIJ65215.1"/>
    <property type="molecule type" value="Genomic_DNA"/>
</dbReference>
<keyword evidence="1" id="KW-1133">Transmembrane helix</keyword>